<dbReference type="OMA" id="IMRSMIR"/>
<dbReference type="Gene3D" id="1.10.10.10">
    <property type="entry name" value="Winged helix-like DNA-binding domain superfamily/Winged helix DNA-binding domain"/>
    <property type="match status" value="1"/>
</dbReference>
<dbReference type="PANTHER" id="PTHR46564:SF1">
    <property type="entry name" value="TRANSPOSASE"/>
    <property type="match status" value="1"/>
</dbReference>
<dbReference type="InterPro" id="IPR036397">
    <property type="entry name" value="RNaseH_sf"/>
</dbReference>
<dbReference type="PANTHER" id="PTHR46564">
    <property type="entry name" value="TRANSPOSASE"/>
    <property type="match status" value="1"/>
</dbReference>
<evidence type="ECO:0000313" key="2">
    <source>
        <dbReference type="EMBL" id="GAQ91841.1"/>
    </source>
</evidence>
<dbReference type="Pfam" id="PF13358">
    <property type="entry name" value="DDE_3"/>
    <property type="match status" value="1"/>
</dbReference>
<evidence type="ECO:0000313" key="3">
    <source>
        <dbReference type="Proteomes" id="UP000054558"/>
    </source>
</evidence>
<dbReference type="InterPro" id="IPR038717">
    <property type="entry name" value="Tc1-like_DDE_dom"/>
</dbReference>
<dbReference type="NCBIfam" id="NF033545">
    <property type="entry name" value="transpos_IS630"/>
    <property type="match status" value="1"/>
</dbReference>
<dbReference type="Pfam" id="PF13384">
    <property type="entry name" value="HTH_23"/>
    <property type="match status" value="1"/>
</dbReference>
<dbReference type="InterPro" id="IPR009057">
    <property type="entry name" value="Homeodomain-like_sf"/>
</dbReference>
<protein>
    <recommendedName>
        <fullName evidence="1">Tc1-like transposase DDE domain-containing protein</fullName>
    </recommendedName>
</protein>
<dbReference type="Gene3D" id="3.30.420.10">
    <property type="entry name" value="Ribonuclease H-like superfamily/Ribonuclease H"/>
    <property type="match status" value="1"/>
</dbReference>
<dbReference type="EMBL" id="DF237815">
    <property type="protein sequence ID" value="GAQ91841.1"/>
    <property type="molecule type" value="Genomic_DNA"/>
</dbReference>
<dbReference type="Proteomes" id="UP000054558">
    <property type="component" value="Unassembled WGS sequence"/>
</dbReference>
<evidence type="ECO:0000259" key="1">
    <source>
        <dbReference type="Pfam" id="PF13358"/>
    </source>
</evidence>
<dbReference type="SUPFAM" id="SSF46689">
    <property type="entry name" value="Homeodomain-like"/>
    <property type="match status" value="1"/>
</dbReference>
<feature type="domain" description="Tc1-like transposase DDE" evidence="1">
    <location>
        <begin position="192"/>
        <end position="335"/>
    </location>
</feature>
<reference evidence="2 3" key="1">
    <citation type="journal article" date="2014" name="Nat. Commun.">
        <title>Klebsormidium flaccidum genome reveals primary factors for plant terrestrial adaptation.</title>
        <authorList>
            <person name="Hori K."/>
            <person name="Maruyama F."/>
            <person name="Fujisawa T."/>
            <person name="Togashi T."/>
            <person name="Yamamoto N."/>
            <person name="Seo M."/>
            <person name="Sato S."/>
            <person name="Yamada T."/>
            <person name="Mori H."/>
            <person name="Tajima N."/>
            <person name="Moriyama T."/>
            <person name="Ikeuchi M."/>
            <person name="Watanabe M."/>
            <person name="Wada H."/>
            <person name="Kobayashi K."/>
            <person name="Saito M."/>
            <person name="Masuda T."/>
            <person name="Sasaki-Sekimoto Y."/>
            <person name="Mashiguchi K."/>
            <person name="Awai K."/>
            <person name="Shimojima M."/>
            <person name="Masuda S."/>
            <person name="Iwai M."/>
            <person name="Nobusawa T."/>
            <person name="Narise T."/>
            <person name="Kondo S."/>
            <person name="Saito H."/>
            <person name="Sato R."/>
            <person name="Murakawa M."/>
            <person name="Ihara Y."/>
            <person name="Oshima-Yamada Y."/>
            <person name="Ohtaka K."/>
            <person name="Satoh M."/>
            <person name="Sonobe K."/>
            <person name="Ishii M."/>
            <person name="Ohtani R."/>
            <person name="Kanamori-Sato M."/>
            <person name="Honoki R."/>
            <person name="Miyazaki D."/>
            <person name="Mochizuki H."/>
            <person name="Umetsu J."/>
            <person name="Higashi K."/>
            <person name="Shibata D."/>
            <person name="Kamiya Y."/>
            <person name="Sato N."/>
            <person name="Nakamura Y."/>
            <person name="Tabata S."/>
            <person name="Ida S."/>
            <person name="Kurokawa K."/>
            <person name="Ohta H."/>
        </authorList>
    </citation>
    <scope>NUCLEOTIDE SEQUENCE [LARGE SCALE GENOMIC DNA]</scope>
    <source>
        <strain evidence="2 3">NIES-2285</strain>
    </source>
</reference>
<name>A0A1Y1IRH6_KLENI</name>
<dbReference type="InterPro" id="IPR047655">
    <property type="entry name" value="Transpos_IS630-like"/>
</dbReference>
<dbReference type="GO" id="GO:0003676">
    <property type="term" value="F:nucleic acid binding"/>
    <property type="evidence" value="ECO:0007669"/>
    <property type="project" value="InterPro"/>
</dbReference>
<proteinExistence type="predicted"/>
<gene>
    <name evidence="2" type="ORF">KFL_008660020</name>
</gene>
<organism evidence="2 3">
    <name type="scientific">Klebsormidium nitens</name>
    <name type="common">Green alga</name>
    <name type="synonym">Ulothrix nitens</name>
    <dbReference type="NCBI Taxonomy" id="105231"/>
    <lineage>
        <taxon>Eukaryota</taxon>
        <taxon>Viridiplantae</taxon>
        <taxon>Streptophyta</taxon>
        <taxon>Klebsormidiophyceae</taxon>
        <taxon>Klebsormidiales</taxon>
        <taxon>Klebsormidiaceae</taxon>
        <taxon>Klebsormidium</taxon>
    </lineage>
</organism>
<dbReference type="InterPro" id="IPR036388">
    <property type="entry name" value="WH-like_DNA-bd_sf"/>
</dbReference>
<accession>A0A1Y1IRH6</accession>
<dbReference type="AlphaFoldDB" id="A0A1Y1IRH6"/>
<keyword evidence="3" id="KW-1185">Reference proteome</keyword>
<dbReference type="OrthoDB" id="2266637at2759"/>
<sequence length="341" mass="38342">MARPGGLRGEDPRYIQPARMNAAGGDFTPGNSYHPEMRQRAVAEYMELAQQAGVERPWGAAQEIARRIRVHRSTISRWIDAYMQDGRLGPLERGTTHGERLGLRHLTYLESLLEADNSLHLWELQLFMSQDLEGVVTVADVSEATIWRAIRMDLGLSFKKLTRIAPQQLTEEHQDVRLRFIAEMMNIPAQSVLFADETGVNYMCGSRRYGWGPAQGNTRSEAWVRRGYAPNHTVGTCGEVIALMSIDRIESHAVLRGAANADDWLSFIADSSAVFAEERFTHLVIDNASIHHAVREEVEFILQKFGVTLIFLPRYSPDLNPIEEALLQVQAPLDDHRAGIG</sequence>